<dbReference type="EMBL" id="UGXS01000004">
    <property type="protein sequence ID" value="SUH14783.1"/>
    <property type="molecule type" value="Genomic_DNA"/>
</dbReference>
<sequence>MSSITMTDNKTFLNELARLVGHSHLLTDPAKPPAIARVSVPVRATRWPLFSRVHYWNCGVCSTPALTLTKLF</sequence>
<protein>
    <submittedName>
        <fullName evidence="1">D-lactate dehydrogenase</fullName>
        <ecNumber evidence="1">1.1.1.28</ecNumber>
    </submittedName>
</protein>
<evidence type="ECO:0000313" key="2">
    <source>
        <dbReference type="Proteomes" id="UP000255509"/>
    </source>
</evidence>
<dbReference type="EC" id="1.1.1.28" evidence="1"/>
<dbReference type="AlphaFoldDB" id="A0A379W7C5"/>
<accession>A0A379W7C5</accession>
<reference evidence="1 2" key="1">
    <citation type="submission" date="2018-06" db="EMBL/GenBank/DDBJ databases">
        <authorList>
            <consortium name="Pathogen Informatics"/>
            <person name="Doyle S."/>
        </authorList>
    </citation>
    <scope>NUCLEOTIDE SEQUENCE [LARGE SCALE GENOMIC DNA]</scope>
    <source>
        <strain evidence="1 2">NCTC8258</strain>
    </source>
</reference>
<evidence type="ECO:0000313" key="1">
    <source>
        <dbReference type="EMBL" id="SUH14783.1"/>
    </source>
</evidence>
<proteinExistence type="predicted"/>
<dbReference type="Proteomes" id="UP000255509">
    <property type="component" value="Unassembled WGS sequence"/>
</dbReference>
<keyword evidence="1" id="KW-0560">Oxidoreductase</keyword>
<organism evidence="1 2">
    <name type="scientific">Salmonella enterica I</name>
    <dbReference type="NCBI Taxonomy" id="59201"/>
    <lineage>
        <taxon>Bacteria</taxon>
        <taxon>Pseudomonadati</taxon>
        <taxon>Pseudomonadota</taxon>
        <taxon>Gammaproteobacteria</taxon>
        <taxon>Enterobacterales</taxon>
        <taxon>Enterobacteriaceae</taxon>
        <taxon>Salmonella</taxon>
    </lineage>
</organism>
<gene>
    <name evidence="1" type="primary">dld_3</name>
    <name evidence="1" type="ORF">NCTC8258_02477</name>
</gene>
<name>A0A379W7C5_SALET</name>
<dbReference type="GO" id="GO:0008720">
    <property type="term" value="F:D-lactate dehydrogenase (NAD+) activity"/>
    <property type="evidence" value="ECO:0007669"/>
    <property type="project" value="UniProtKB-EC"/>
</dbReference>